<keyword evidence="3" id="KW-1185">Reference proteome</keyword>
<evidence type="ECO:0000313" key="3">
    <source>
        <dbReference type="Proteomes" id="UP000289859"/>
    </source>
</evidence>
<feature type="transmembrane region" description="Helical" evidence="1">
    <location>
        <begin position="30"/>
        <end position="49"/>
    </location>
</feature>
<name>A0A4Q0P2K8_9FLAO</name>
<accession>A0A4Q0P2K8</accession>
<keyword evidence="1" id="KW-0812">Transmembrane</keyword>
<evidence type="ECO:0000256" key="1">
    <source>
        <dbReference type="SAM" id="Phobius"/>
    </source>
</evidence>
<gene>
    <name evidence="2" type="ORF">DSM02_2384</name>
</gene>
<proteinExistence type="predicted"/>
<evidence type="ECO:0000313" key="2">
    <source>
        <dbReference type="EMBL" id="RXG20531.1"/>
    </source>
</evidence>
<sequence length="97" mass="11125">MILFFIGIVCLLQYGLYLLNQRTKPKIPSVLIAILFLPLHFFVFPQLFFPPPRPDGINCGMPQLGIVLGFWVFGTLGVIGTHIFWTFKRKAKMRKDA</sequence>
<dbReference type="Proteomes" id="UP000289859">
    <property type="component" value="Unassembled WGS sequence"/>
</dbReference>
<dbReference type="OrthoDB" id="1441180at2"/>
<comment type="caution">
    <text evidence="2">The sequence shown here is derived from an EMBL/GenBank/DDBJ whole genome shotgun (WGS) entry which is preliminary data.</text>
</comment>
<reference evidence="2 3" key="1">
    <citation type="submission" date="2018-07" db="EMBL/GenBank/DDBJ databases">
        <title>Leeuwenhoekiella genomics.</title>
        <authorList>
            <person name="Tahon G."/>
            <person name="Willems A."/>
        </authorList>
    </citation>
    <scope>NUCLEOTIDE SEQUENCE [LARGE SCALE GENOMIC DNA]</scope>
    <source>
        <strain evidence="2 3">LMG 29608</strain>
    </source>
</reference>
<organism evidence="2 3">
    <name type="scientific">Leeuwenhoekiella polynyae</name>
    <dbReference type="NCBI Taxonomy" id="1550906"/>
    <lineage>
        <taxon>Bacteria</taxon>
        <taxon>Pseudomonadati</taxon>
        <taxon>Bacteroidota</taxon>
        <taxon>Flavobacteriia</taxon>
        <taxon>Flavobacteriales</taxon>
        <taxon>Flavobacteriaceae</taxon>
        <taxon>Leeuwenhoekiella</taxon>
    </lineage>
</organism>
<keyword evidence="1" id="KW-0472">Membrane</keyword>
<dbReference type="EMBL" id="QOVK01000010">
    <property type="protein sequence ID" value="RXG20531.1"/>
    <property type="molecule type" value="Genomic_DNA"/>
</dbReference>
<dbReference type="AlphaFoldDB" id="A0A4Q0P2K8"/>
<keyword evidence="1" id="KW-1133">Transmembrane helix</keyword>
<dbReference type="RefSeq" id="WP_128765803.1">
    <property type="nucleotide sequence ID" value="NZ_JBHUOO010000008.1"/>
</dbReference>
<feature type="transmembrane region" description="Helical" evidence="1">
    <location>
        <begin position="61"/>
        <end position="85"/>
    </location>
</feature>
<protein>
    <submittedName>
        <fullName evidence="2">Uncharacterized protein</fullName>
    </submittedName>
</protein>